<dbReference type="Proteomes" id="UP000316406">
    <property type="component" value="Unassembled WGS sequence"/>
</dbReference>
<evidence type="ECO:0000256" key="12">
    <source>
        <dbReference type="ARBA" id="ARBA00023239"/>
    </source>
</evidence>
<keyword evidence="13" id="KW-0511">Multifunctional enzyme</keyword>
<evidence type="ECO:0000313" key="22">
    <source>
        <dbReference type="Proteomes" id="UP000316406"/>
    </source>
</evidence>
<dbReference type="HAMAP" id="MF_01965">
    <property type="entry name" value="NADHX_dehydratase"/>
    <property type="match status" value="1"/>
</dbReference>
<keyword evidence="5 18" id="KW-0479">Metal-binding</keyword>
<evidence type="ECO:0000313" key="21">
    <source>
        <dbReference type="EMBL" id="TSI14199.1"/>
    </source>
</evidence>
<dbReference type="PIRSF" id="PIRSF017184">
    <property type="entry name" value="Nnr"/>
    <property type="match status" value="1"/>
</dbReference>
<dbReference type="InterPro" id="IPR036652">
    <property type="entry name" value="YjeF_N_dom_sf"/>
</dbReference>
<comment type="catalytic activity">
    <reaction evidence="15 17 18">
        <text>(6S)-NADHX + ADP = AMP + phosphate + NADH + H(+)</text>
        <dbReference type="Rhea" id="RHEA:32223"/>
        <dbReference type="ChEBI" id="CHEBI:15378"/>
        <dbReference type="ChEBI" id="CHEBI:43474"/>
        <dbReference type="ChEBI" id="CHEBI:57945"/>
        <dbReference type="ChEBI" id="CHEBI:64074"/>
        <dbReference type="ChEBI" id="CHEBI:456215"/>
        <dbReference type="ChEBI" id="CHEBI:456216"/>
        <dbReference type="EC" id="4.2.1.136"/>
    </reaction>
</comment>
<evidence type="ECO:0000256" key="6">
    <source>
        <dbReference type="ARBA" id="ARBA00022741"/>
    </source>
</evidence>
<comment type="catalytic activity">
    <reaction evidence="16 17 18">
        <text>(6S)-NADPHX + ADP = AMP + phosphate + NADPH + H(+)</text>
        <dbReference type="Rhea" id="RHEA:32235"/>
        <dbReference type="ChEBI" id="CHEBI:15378"/>
        <dbReference type="ChEBI" id="CHEBI:43474"/>
        <dbReference type="ChEBI" id="CHEBI:57783"/>
        <dbReference type="ChEBI" id="CHEBI:64076"/>
        <dbReference type="ChEBI" id="CHEBI:456215"/>
        <dbReference type="ChEBI" id="CHEBI:456216"/>
        <dbReference type="EC" id="4.2.1.136"/>
    </reaction>
</comment>
<dbReference type="GO" id="GO:0046872">
    <property type="term" value="F:metal ion binding"/>
    <property type="evidence" value="ECO:0007669"/>
    <property type="project" value="UniProtKB-UniRule"/>
</dbReference>
<dbReference type="Pfam" id="PF03853">
    <property type="entry name" value="YjeF_N"/>
    <property type="match status" value="1"/>
</dbReference>
<dbReference type="SUPFAM" id="SSF53613">
    <property type="entry name" value="Ribokinase-like"/>
    <property type="match status" value="1"/>
</dbReference>
<dbReference type="CDD" id="cd01171">
    <property type="entry name" value="YXKO-related"/>
    <property type="match status" value="1"/>
</dbReference>
<keyword evidence="10 17" id="KW-0520">NAD</keyword>
<comment type="catalytic activity">
    <reaction evidence="1 18">
        <text>(6R)-NADHX = (6S)-NADHX</text>
        <dbReference type="Rhea" id="RHEA:32215"/>
        <dbReference type="ChEBI" id="CHEBI:64074"/>
        <dbReference type="ChEBI" id="CHEBI:64075"/>
        <dbReference type="EC" id="5.1.99.6"/>
    </reaction>
</comment>
<dbReference type="OrthoDB" id="9806925at2"/>
<evidence type="ECO:0000256" key="2">
    <source>
        <dbReference type="ARBA" id="ARBA00000909"/>
    </source>
</evidence>
<dbReference type="SUPFAM" id="SSF64153">
    <property type="entry name" value="YjeF N-terminal domain-like"/>
    <property type="match status" value="1"/>
</dbReference>
<evidence type="ECO:0000256" key="4">
    <source>
        <dbReference type="ARBA" id="ARBA00009524"/>
    </source>
</evidence>
<evidence type="ECO:0000256" key="7">
    <source>
        <dbReference type="ARBA" id="ARBA00022840"/>
    </source>
</evidence>
<keyword evidence="9 18" id="KW-0630">Potassium</keyword>
<comment type="similarity">
    <text evidence="3 18">In the N-terminal section; belongs to the NnrE/AIBP family.</text>
</comment>
<protein>
    <recommendedName>
        <fullName evidence="17">ADP-dependent (S)-NAD(P)H-hydrate dehydratase</fullName>
        <ecNumber evidence="17">4.2.1.136</ecNumber>
    </recommendedName>
    <alternativeName>
        <fullName evidence="17">ADP-dependent NAD(P)HX dehydratase</fullName>
    </alternativeName>
</protein>
<gene>
    <name evidence="17" type="primary">nnrD</name>
    <name evidence="21" type="ORF">FO013_15795</name>
</gene>
<comment type="similarity">
    <text evidence="17">Belongs to the NnrD/CARKD family.</text>
</comment>
<dbReference type="PANTHER" id="PTHR12592">
    <property type="entry name" value="ATP-DEPENDENT (S)-NAD(P)H-HYDRATE DEHYDRATASE FAMILY MEMBER"/>
    <property type="match status" value="1"/>
</dbReference>
<evidence type="ECO:0000256" key="10">
    <source>
        <dbReference type="ARBA" id="ARBA00023027"/>
    </source>
</evidence>
<evidence type="ECO:0000256" key="15">
    <source>
        <dbReference type="ARBA" id="ARBA00048238"/>
    </source>
</evidence>
<evidence type="ECO:0000259" key="19">
    <source>
        <dbReference type="PROSITE" id="PS51383"/>
    </source>
</evidence>
<comment type="function">
    <text evidence="14 18">Bifunctional enzyme that catalyzes the epimerization of the S- and R-forms of NAD(P)HX and the dehydration of the S-form of NAD(P)HX at the expense of ADP, which is converted to AMP. This allows the repair of both epimers of NAD(P)HX, a damaged form of NAD(P)H that is a result of enzymatic or heat-dependent hydration.</text>
</comment>
<organism evidence="21 22">
    <name type="scientific">Brevibacterium aurantiacum</name>
    <dbReference type="NCBI Taxonomy" id="273384"/>
    <lineage>
        <taxon>Bacteria</taxon>
        <taxon>Bacillati</taxon>
        <taxon>Actinomycetota</taxon>
        <taxon>Actinomycetes</taxon>
        <taxon>Micrococcales</taxon>
        <taxon>Brevibacteriaceae</taxon>
        <taxon>Brevibacterium</taxon>
    </lineage>
</organism>
<feature type="binding site" evidence="17">
    <location>
        <position position="404"/>
    </location>
    <ligand>
        <name>(6S)-NADPHX</name>
        <dbReference type="ChEBI" id="CHEBI:64076"/>
    </ligand>
</feature>
<evidence type="ECO:0000256" key="17">
    <source>
        <dbReference type="HAMAP-Rule" id="MF_01965"/>
    </source>
</evidence>
<dbReference type="PROSITE" id="PS51385">
    <property type="entry name" value="YJEF_N"/>
    <property type="match status" value="1"/>
</dbReference>
<proteinExistence type="inferred from homology"/>
<dbReference type="PROSITE" id="PS51383">
    <property type="entry name" value="YJEF_C_3"/>
    <property type="match status" value="1"/>
</dbReference>
<accession>A0A556C9S2</accession>
<feature type="binding site" evidence="17">
    <location>
        <begin position="447"/>
        <end position="451"/>
    </location>
    <ligand>
        <name>AMP</name>
        <dbReference type="ChEBI" id="CHEBI:456215"/>
    </ligand>
</feature>
<dbReference type="EC" id="4.2.1.136" evidence="17"/>
<evidence type="ECO:0000256" key="8">
    <source>
        <dbReference type="ARBA" id="ARBA00022857"/>
    </source>
</evidence>
<dbReference type="RefSeq" id="WP_143923509.1">
    <property type="nucleotide sequence ID" value="NZ_VLTK01000009.1"/>
</dbReference>
<dbReference type="Gene3D" id="3.40.1190.20">
    <property type="match status" value="1"/>
</dbReference>
<comment type="similarity">
    <text evidence="4 18">In the C-terminal section; belongs to the NnrD/CARKD family.</text>
</comment>
<keyword evidence="7 17" id="KW-0067">ATP-binding</keyword>
<dbReference type="Pfam" id="PF01256">
    <property type="entry name" value="Carb_kinase"/>
    <property type="match status" value="1"/>
</dbReference>
<evidence type="ECO:0000256" key="14">
    <source>
        <dbReference type="ARBA" id="ARBA00025153"/>
    </source>
</evidence>
<feature type="binding site" evidence="17">
    <location>
        <position position="352"/>
    </location>
    <ligand>
        <name>(6S)-NADPHX</name>
        <dbReference type="ChEBI" id="CHEBI:64076"/>
    </ligand>
</feature>
<dbReference type="PANTHER" id="PTHR12592:SF0">
    <property type="entry name" value="ATP-DEPENDENT (S)-NAD(P)H-HYDRATE DEHYDRATASE"/>
    <property type="match status" value="1"/>
</dbReference>
<evidence type="ECO:0000256" key="11">
    <source>
        <dbReference type="ARBA" id="ARBA00023235"/>
    </source>
</evidence>
<dbReference type="NCBIfam" id="TIGR00196">
    <property type="entry name" value="yjeF_cterm"/>
    <property type="match status" value="1"/>
</dbReference>
<comment type="function">
    <text evidence="17">Catalyzes the dehydration of the S-form of NAD(P)HX at the expense of ADP, which is converted to AMP. Together with NAD(P)HX epimerase, which catalyzes the epimerization of the S- and R-forms, the enzyme allows the repair of both epimers of NAD(P)HX, a damaged form of NAD(P)H that is a result of enzymatic or heat-dependent hydration.</text>
</comment>
<comment type="caution">
    <text evidence="21">The sequence shown here is derived from an EMBL/GenBank/DDBJ whole genome shotgun (WGS) entry which is preliminary data.</text>
</comment>
<dbReference type="GO" id="GO:0052856">
    <property type="term" value="F:NAD(P)HX epimerase activity"/>
    <property type="evidence" value="ECO:0007669"/>
    <property type="project" value="UniProtKB-EC"/>
</dbReference>
<keyword evidence="22" id="KW-1185">Reference proteome</keyword>
<dbReference type="AlphaFoldDB" id="A0A556C9S2"/>
<evidence type="ECO:0000259" key="20">
    <source>
        <dbReference type="PROSITE" id="PS51385"/>
    </source>
</evidence>
<evidence type="ECO:0000256" key="9">
    <source>
        <dbReference type="ARBA" id="ARBA00022958"/>
    </source>
</evidence>
<dbReference type="InterPro" id="IPR029056">
    <property type="entry name" value="Ribokinase-like"/>
</dbReference>
<dbReference type="PROSITE" id="PS01050">
    <property type="entry name" value="YJEF_C_2"/>
    <property type="match status" value="1"/>
</dbReference>
<keyword evidence="12 17" id="KW-0456">Lyase</keyword>
<feature type="domain" description="YjeF C-terminal" evidence="19">
    <location>
        <begin position="267"/>
        <end position="544"/>
    </location>
</feature>
<evidence type="ECO:0000256" key="16">
    <source>
        <dbReference type="ARBA" id="ARBA00049209"/>
    </source>
</evidence>
<feature type="binding site" evidence="17">
    <location>
        <position position="302"/>
    </location>
    <ligand>
        <name>(6S)-NADPHX</name>
        <dbReference type="ChEBI" id="CHEBI:64076"/>
    </ligand>
</feature>
<feature type="binding site" evidence="17">
    <location>
        <position position="477"/>
    </location>
    <ligand>
        <name>(6S)-NADPHX</name>
        <dbReference type="ChEBI" id="CHEBI:64076"/>
    </ligand>
</feature>
<sequence>MSVFAYPSTVIVEAERPLLDAGVDLMARASRALAHFCADVLRESRGQIFGSRVCVFAGPGNNAGDALFAAAALARRGAHITVVTLFDRTHDQGLAAARRAGASVISSPSAEETTDPSVEAAGHCSAEVRAQLRADVMRELSRSDLVLDGIFGTGGRRGLPEHIASLIRDWRHSAGANSNTNTAGTRTSRFGTGTYTTQTLIAVDIPSDLSPADTGSEDRIHADHTVTFGGLKAELIDPRVAAFTGTVHLVDIGLELHESQATAEVVDTDDLNAGFPRPEPDGHKYSRGVVGILAGSEEYPGAGVLTTTSAVNCGVGMVRSLGSQMVAEYVIGLHAEVVTASGRMNAVVMGPGNPEDEYVHACVDALANTNVPVVLDAGALDMVGRAESVKGTWLAERPVVLTPHAGELARLLSRLLGEIITSSRINADPIGWAQRAAQSSGCIVLLKGHQTVIAAPDGFCVLPEAGPASLATAGSGDVLAGIIGALVATFHAKNQHEPPLPERELAHIVGLGVLVHNAAGRRAVNAGALGDAVAEVAGELIHRGSLIE</sequence>
<feature type="domain" description="YjeF N-terminal" evidence="20">
    <location>
        <begin position="11"/>
        <end position="260"/>
    </location>
</feature>
<dbReference type="EMBL" id="VLTK01000009">
    <property type="protein sequence ID" value="TSI14199.1"/>
    <property type="molecule type" value="Genomic_DNA"/>
</dbReference>
<dbReference type="InterPro" id="IPR000631">
    <property type="entry name" value="CARKD"/>
</dbReference>
<dbReference type="GO" id="GO:0052855">
    <property type="term" value="F:ADP-dependent NAD(P)H-hydrate dehydratase activity"/>
    <property type="evidence" value="ECO:0007669"/>
    <property type="project" value="UniProtKB-UniRule"/>
</dbReference>
<dbReference type="GO" id="GO:0110051">
    <property type="term" value="P:metabolite repair"/>
    <property type="evidence" value="ECO:0007669"/>
    <property type="project" value="TreeGrafter"/>
</dbReference>
<comment type="catalytic activity">
    <reaction evidence="2 18">
        <text>(6R)-NADPHX = (6S)-NADPHX</text>
        <dbReference type="Rhea" id="RHEA:32227"/>
        <dbReference type="ChEBI" id="CHEBI:64076"/>
        <dbReference type="ChEBI" id="CHEBI:64077"/>
        <dbReference type="EC" id="5.1.99.6"/>
    </reaction>
</comment>
<dbReference type="GO" id="GO:0005524">
    <property type="term" value="F:ATP binding"/>
    <property type="evidence" value="ECO:0007669"/>
    <property type="project" value="UniProtKB-UniRule"/>
</dbReference>
<evidence type="ECO:0000256" key="1">
    <source>
        <dbReference type="ARBA" id="ARBA00000013"/>
    </source>
</evidence>
<keyword evidence="8 17" id="KW-0521">NADP</keyword>
<evidence type="ECO:0000256" key="3">
    <source>
        <dbReference type="ARBA" id="ARBA00006001"/>
    </source>
</evidence>
<evidence type="ECO:0000256" key="18">
    <source>
        <dbReference type="PIRNR" id="PIRNR017184"/>
    </source>
</evidence>
<feature type="binding site" evidence="17">
    <location>
        <position position="476"/>
    </location>
    <ligand>
        <name>AMP</name>
        <dbReference type="ChEBI" id="CHEBI:456215"/>
    </ligand>
</feature>
<keyword evidence="11 18" id="KW-0413">Isomerase</keyword>
<comment type="cofactor">
    <cofactor evidence="17">
        <name>Mg(2+)</name>
        <dbReference type="ChEBI" id="CHEBI:18420"/>
    </cofactor>
</comment>
<dbReference type="Gene3D" id="3.40.50.10260">
    <property type="entry name" value="YjeF N-terminal domain"/>
    <property type="match status" value="1"/>
</dbReference>
<reference evidence="21 22" key="1">
    <citation type="submission" date="2019-07" db="EMBL/GenBank/DDBJ databases">
        <title>Draft genome sequence of Brevibacterium aurantiacum XU54 isolated from Xinjiang China.</title>
        <authorList>
            <person name="Xu X."/>
        </authorList>
    </citation>
    <scope>NUCLEOTIDE SEQUENCE [LARGE SCALE GENOMIC DNA]</scope>
    <source>
        <strain evidence="21 22">XU54</strain>
    </source>
</reference>
<keyword evidence="6 17" id="KW-0547">Nucleotide-binding</keyword>
<dbReference type="InterPro" id="IPR030677">
    <property type="entry name" value="Nnr"/>
</dbReference>
<name>A0A556C9S2_BREAU</name>
<dbReference type="InterPro" id="IPR004443">
    <property type="entry name" value="YjeF_N_dom"/>
</dbReference>
<evidence type="ECO:0000256" key="5">
    <source>
        <dbReference type="ARBA" id="ARBA00022723"/>
    </source>
</evidence>
<comment type="cofactor">
    <cofactor evidence="18">
        <name>K(+)</name>
        <dbReference type="ChEBI" id="CHEBI:29103"/>
    </cofactor>
    <text evidence="18">Binds 1 potassium ion per subunit.</text>
</comment>
<dbReference type="GO" id="GO:0046496">
    <property type="term" value="P:nicotinamide nucleotide metabolic process"/>
    <property type="evidence" value="ECO:0007669"/>
    <property type="project" value="UniProtKB-UniRule"/>
</dbReference>
<evidence type="ECO:0000256" key="13">
    <source>
        <dbReference type="ARBA" id="ARBA00023268"/>
    </source>
</evidence>
<dbReference type="InterPro" id="IPR017953">
    <property type="entry name" value="Carbohydrate_kinase_pred_CS"/>
</dbReference>
<comment type="subunit">
    <text evidence="17">Homotetramer.</text>
</comment>